<feature type="domain" description="Glycoside hydrolase family 3 C-terminal" evidence="10">
    <location>
        <begin position="489"/>
        <end position="702"/>
    </location>
</feature>
<evidence type="ECO:0000256" key="6">
    <source>
        <dbReference type="ARBA" id="ARBA00023295"/>
    </source>
</evidence>
<dbReference type="Pfam" id="PF00933">
    <property type="entry name" value="Glyco_hydro_3"/>
    <property type="match status" value="1"/>
</dbReference>
<dbReference type="InterPro" id="IPR017853">
    <property type="entry name" value="GH"/>
</dbReference>
<dbReference type="Gene3D" id="3.40.50.1700">
    <property type="entry name" value="Glycoside hydrolase family 3 C-terminal domain"/>
    <property type="match status" value="1"/>
</dbReference>
<evidence type="ECO:0000256" key="7">
    <source>
        <dbReference type="SAM" id="MobiDB-lite"/>
    </source>
</evidence>
<dbReference type="InterPro" id="IPR036962">
    <property type="entry name" value="Glyco_hydro_3_N_sf"/>
</dbReference>
<dbReference type="InterPro" id="IPR001764">
    <property type="entry name" value="Glyco_hydro_3_N"/>
</dbReference>
<gene>
    <name evidence="11" type="ORF">J5X75_10980</name>
</gene>
<keyword evidence="5 11" id="KW-0378">Hydrolase</keyword>
<keyword evidence="6" id="KW-0326">Glycosidase</keyword>
<evidence type="ECO:0000313" key="11">
    <source>
        <dbReference type="EMBL" id="MBO3738045.1"/>
    </source>
</evidence>
<evidence type="ECO:0000313" key="12">
    <source>
        <dbReference type="Proteomes" id="UP000679690"/>
    </source>
</evidence>
<keyword evidence="4" id="KW-0732">Signal</keyword>
<dbReference type="PANTHER" id="PTHR30620">
    <property type="entry name" value="PERIPLASMIC BETA-GLUCOSIDASE-RELATED"/>
    <property type="match status" value="1"/>
</dbReference>
<keyword evidence="8" id="KW-0812">Transmembrane</keyword>
<evidence type="ECO:0000256" key="4">
    <source>
        <dbReference type="ARBA" id="ARBA00022729"/>
    </source>
</evidence>
<keyword evidence="12" id="KW-1185">Reference proteome</keyword>
<dbReference type="InterPro" id="IPR002772">
    <property type="entry name" value="Glyco_hydro_3_C"/>
</dbReference>
<dbReference type="Gene3D" id="3.20.20.300">
    <property type="entry name" value="Glycoside hydrolase, family 3, N-terminal domain"/>
    <property type="match status" value="1"/>
</dbReference>
<keyword evidence="8" id="KW-0472">Membrane</keyword>
<dbReference type="InterPro" id="IPR036881">
    <property type="entry name" value="Glyco_hydro_3_C_sf"/>
</dbReference>
<evidence type="ECO:0000256" key="2">
    <source>
        <dbReference type="ARBA" id="ARBA00005336"/>
    </source>
</evidence>
<reference evidence="11 12" key="1">
    <citation type="submission" date="2021-03" db="EMBL/GenBank/DDBJ databases">
        <title>Actinoplanes flavus sp. nov., a novel actinomycete isolated from Coconut Palm rhizosphere soil.</title>
        <authorList>
            <person name="Luo X."/>
        </authorList>
    </citation>
    <scope>NUCLEOTIDE SEQUENCE [LARGE SCALE GENOMIC DNA]</scope>
    <source>
        <strain evidence="11 12">NEAU-H7</strain>
    </source>
</reference>
<dbReference type="GO" id="GO:0016787">
    <property type="term" value="F:hydrolase activity"/>
    <property type="evidence" value="ECO:0007669"/>
    <property type="project" value="UniProtKB-KW"/>
</dbReference>
<evidence type="ECO:0000259" key="10">
    <source>
        <dbReference type="Pfam" id="PF01915"/>
    </source>
</evidence>
<name>A0ABS3UGZ4_9ACTN</name>
<sequence length="755" mass="79948">MRPCQLRRKCFVPACASRPRPGAFPGDYERGCRRPRDPRNGRPDPSGRLGAAAPEPSGGRMRSRNRLAVLGGIVLAAAVVTGVATALVRDGSTAEDAGALYLDAGQPVESRVADLLGRMTLADKIGQMTQAERVKVAGDPHLVTEWRLGSVLSGGGSVPDPNTPQAWVDMINSLQRAALATPLRIPLLYGIDAVHGNGNVHGSTVFPHNVGLGAGRDPRLVEQVYQATAREMLATGIRWDFAPCVCVSRDERWGRAFESFGEDPALAGRLGGAAVDGLQKNGVIATVKHYAGDGDTEYGTGDSDYAIDQGVTVTSRADFDRVDLAPYVSAVTEHGVRSVMPSYSSVDWTEDGTGNPVKMHADRELITGKLKGDLGFDGFVITDWEGIHQLPSTDPDGTPEPTPSQVRAGVGAGIDMFMEPHTAPRFQEVLEAEVDAGRIGTDRIDDAVRRILAVKFRLGLFENPYATLGDVRGTEHRALARTAAARSQVLLKNSGDVLPLAADAKIYVAGRNADDIGNQAGGWTIDWQGRNGDIIPGATILDGIREVAPGATVTYSADASAPVGGSDVGVVVVGETPYAEGFGDVGSATWTRGTEEQKEPKSLTLRPADRAVVSKVCGAVAECVVLIVSGRPQVISDQLGEIDALVASWLPGSEGGGVADVLFGRRPFTGRLPMSWPDSVKQVPVNVGDRGYEPLFPYGWGLRTMASPDARDAAQEKAAGGRAPDGWQQRFAEAQLAEESGDTAKATTLWTRLAN</sequence>
<dbReference type="Pfam" id="PF01915">
    <property type="entry name" value="Glyco_hydro_3_C"/>
    <property type="match status" value="1"/>
</dbReference>
<feature type="compositionally biased region" description="Basic and acidic residues" evidence="7">
    <location>
        <begin position="27"/>
        <end position="42"/>
    </location>
</feature>
<evidence type="ECO:0000256" key="3">
    <source>
        <dbReference type="ARBA" id="ARBA00012744"/>
    </source>
</evidence>
<dbReference type="EC" id="3.2.1.21" evidence="3"/>
<dbReference type="SUPFAM" id="SSF52279">
    <property type="entry name" value="Beta-D-glucan exohydrolase, C-terminal domain"/>
    <property type="match status" value="1"/>
</dbReference>
<feature type="domain" description="Glycoside hydrolase family 3 N-terminal" evidence="9">
    <location>
        <begin position="120"/>
        <end position="453"/>
    </location>
</feature>
<dbReference type="PRINTS" id="PR00133">
    <property type="entry name" value="GLHYDRLASE3"/>
</dbReference>
<evidence type="ECO:0000256" key="8">
    <source>
        <dbReference type="SAM" id="Phobius"/>
    </source>
</evidence>
<proteinExistence type="inferred from homology"/>
<dbReference type="Proteomes" id="UP000679690">
    <property type="component" value="Unassembled WGS sequence"/>
</dbReference>
<comment type="catalytic activity">
    <reaction evidence="1">
        <text>Hydrolysis of terminal, non-reducing beta-D-glucosyl residues with release of beta-D-glucose.</text>
        <dbReference type="EC" id="3.2.1.21"/>
    </reaction>
</comment>
<feature type="transmembrane region" description="Helical" evidence="8">
    <location>
        <begin position="67"/>
        <end position="88"/>
    </location>
</feature>
<evidence type="ECO:0000256" key="5">
    <source>
        <dbReference type="ARBA" id="ARBA00022801"/>
    </source>
</evidence>
<dbReference type="EMBL" id="JAGFNS010000006">
    <property type="protein sequence ID" value="MBO3738045.1"/>
    <property type="molecule type" value="Genomic_DNA"/>
</dbReference>
<accession>A0ABS3UGZ4</accession>
<dbReference type="PANTHER" id="PTHR30620:SF16">
    <property type="entry name" value="LYSOSOMAL BETA GLUCOSIDASE"/>
    <property type="match status" value="1"/>
</dbReference>
<keyword evidence="8" id="KW-1133">Transmembrane helix</keyword>
<evidence type="ECO:0000259" key="9">
    <source>
        <dbReference type="Pfam" id="PF00933"/>
    </source>
</evidence>
<organism evidence="11 12">
    <name type="scientific">Actinoplanes flavus</name>
    <dbReference type="NCBI Taxonomy" id="2820290"/>
    <lineage>
        <taxon>Bacteria</taxon>
        <taxon>Bacillati</taxon>
        <taxon>Actinomycetota</taxon>
        <taxon>Actinomycetes</taxon>
        <taxon>Micromonosporales</taxon>
        <taxon>Micromonosporaceae</taxon>
        <taxon>Actinoplanes</taxon>
    </lineage>
</organism>
<feature type="region of interest" description="Disordered" evidence="7">
    <location>
        <begin position="18"/>
        <end position="62"/>
    </location>
</feature>
<protein>
    <recommendedName>
        <fullName evidence="3">beta-glucosidase</fullName>
        <ecNumber evidence="3">3.2.1.21</ecNumber>
    </recommendedName>
</protein>
<comment type="caution">
    <text evidence="11">The sequence shown here is derived from an EMBL/GenBank/DDBJ whole genome shotgun (WGS) entry which is preliminary data.</text>
</comment>
<dbReference type="InterPro" id="IPR051915">
    <property type="entry name" value="Cellulose_Degrad_GH3"/>
</dbReference>
<comment type="similarity">
    <text evidence="2">Belongs to the glycosyl hydrolase 3 family.</text>
</comment>
<evidence type="ECO:0000256" key="1">
    <source>
        <dbReference type="ARBA" id="ARBA00000448"/>
    </source>
</evidence>
<dbReference type="SUPFAM" id="SSF51445">
    <property type="entry name" value="(Trans)glycosidases"/>
    <property type="match status" value="1"/>
</dbReference>